<evidence type="ECO:0000256" key="6">
    <source>
        <dbReference type="ARBA" id="ARBA00022840"/>
    </source>
</evidence>
<keyword evidence="6 7" id="KW-0067">ATP-binding</keyword>
<evidence type="ECO:0000256" key="1">
    <source>
        <dbReference type="ARBA" id="ARBA00012513"/>
    </source>
</evidence>
<evidence type="ECO:0000313" key="11">
    <source>
        <dbReference type="Proteomes" id="UP001589647"/>
    </source>
</evidence>
<dbReference type="Proteomes" id="UP001589647">
    <property type="component" value="Unassembled WGS sequence"/>
</dbReference>
<evidence type="ECO:0000256" key="5">
    <source>
        <dbReference type="ARBA" id="ARBA00022777"/>
    </source>
</evidence>
<keyword evidence="3" id="KW-0808">Transferase</keyword>
<dbReference type="InterPro" id="IPR000719">
    <property type="entry name" value="Prot_kinase_dom"/>
</dbReference>
<feature type="region of interest" description="Disordered" evidence="8">
    <location>
        <begin position="424"/>
        <end position="518"/>
    </location>
</feature>
<feature type="compositionally biased region" description="Polar residues" evidence="8">
    <location>
        <begin position="467"/>
        <end position="492"/>
    </location>
</feature>
<evidence type="ECO:0000313" key="10">
    <source>
        <dbReference type="EMBL" id="MFB9207336.1"/>
    </source>
</evidence>
<evidence type="ECO:0000256" key="4">
    <source>
        <dbReference type="ARBA" id="ARBA00022741"/>
    </source>
</evidence>
<dbReference type="PANTHER" id="PTHR43289:SF6">
    <property type="entry name" value="SERINE_THREONINE-PROTEIN KINASE NEKL-3"/>
    <property type="match status" value="1"/>
</dbReference>
<protein>
    <recommendedName>
        <fullName evidence="1">non-specific serine/threonine protein kinase</fullName>
        <ecNumber evidence="1">2.7.11.1</ecNumber>
    </recommendedName>
</protein>
<feature type="compositionally biased region" description="Low complexity" evidence="8">
    <location>
        <begin position="424"/>
        <end position="435"/>
    </location>
</feature>
<dbReference type="SMART" id="SM00220">
    <property type="entry name" value="S_TKc"/>
    <property type="match status" value="1"/>
</dbReference>
<evidence type="ECO:0000256" key="3">
    <source>
        <dbReference type="ARBA" id="ARBA00022679"/>
    </source>
</evidence>
<feature type="region of interest" description="Disordered" evidence="8">
    <location>
        <begin position="284"/>
        <end position="374"/>
    </location>
</feature>
<proteinExistence type="predicted"/>
<dbReference type="InterPro" id="IPR017441">
    <property type="entry name" value="Protein_kinase_ATP_BS"/>
</dbReference>
<keyword evidence="4 7" id="KW-0547">Nucleotide-binding</keyword>
<evidence type="ECO:0000256" key="8">
    <source>
        <dbReference type="SAM" id="MobiDB-lite"/>
    </source>
</evidence>
<evidence type="ECO:0000256" key="7">
    <source>
        <dbReference type="PROSITE-ProRule" id="PRU10141"/>
    </source>
</evidence>
<feature type="compositionally biased region" description="Gly residues" evidence="8">
    <location>
        <begin position="336"/>
        <end position="357"/>
    </location>
</feature>
<gene>
    <name evidence="10" type="ORF">ACFFV7_39540</name>
</gene>
<keyword evidence="5 10" id="KW-0418">Kinase</keyword>
<dbReference type="CDD" id="cd14014">
    <property type="entry name" value="STKc_PknB_like"/>
    <property type="match status" value="1"/>
</dbReference>
<dbReference type="PROSITE" id="PS50011">
    <property type="entry name" value="PROTEIN_KINASE_DOM"/>
    <property type="match status" value="1"/>
</dbReference>
<reference evidence="10 11" key="1">
    <citation type="submission" date="2024-09" db="EMBL/GenBank/DDBJ databases">
        <authorList>
            <person name="Sun Q."/>
            <person name="Mori K."/>
        </authorList>
    </citation>
    <scope>NUCLEOTIDE SEQUENCE [LARGE SCALE GENOMIC DNA]</scope>
    <source>
        <strain evidence="10 11">CCM 3426</strain>
    </source>
</reference>
<dbReference type="InterPro" id="IPR011009">
    <property type="entry name" value="Kinase-like_dom_sf"/>
</dbReference>
<sequence length="634" mass="64986">MDAGGSEAFLGSRYVLLDEIGAGAMGTVWRARHRETGETVAVKMLRSNLTGDQDLVLRFVQERNVLRTLTHPNIVTMRDFVIEGERLALVMDLVEGGDLRGLLRRHGTLPPATAAELMAQVADALAAAHAVGVVHRDVKPGNVLIDGPTGQVRLTDFGVARIVLGPGLTQTTSIIGTPTYLSPEVADGGAPTPAVDVYAAGLILYELLAGRPPFVGDHPMALLRQHAMAMPRRLPGMPDALWALVVACTAKDPAGRPAAGQVAAALREAVPSLRGLAALPPVAKGEAPAATSEPLPARPVPAGGAQGPASPDARLPSGAGPAPGDGGPRAEAGTVPGAGGALGERGAGPGTGGGPGRAGAVASGRGGRDGRGRRRTVVVASTAAAVVLTAVAVAVVAPWRTPDAGAVNDAAGLPAAKPVEVAGTATPVTPVTPVPSASEGEALKSSPKKTSKPSKEPTRTPEPAVSKRSTPPSATAKPSTGRTADPSRSPTGRKTETPHTVDPGTDKQTAPPRSSEPVWKCRSWISTGNGTGTEMSPCMAMVGDVFYLMGRIRGASSVRSDVHVQLFDTDADRNVSQPFVCSGMSPRKDGEVATCGPFTTTAPHTQTKHDVRQRWRRAGAPAFGGGAESPWILW</sequence>
<dbReference type="SUPFAM" id="SSF56112">
    <property type="entry name" value="Protein kinase-like (PK-like)"/>
    <property type="match status" value="1"/>
</dbReference>
<dbReference type="EC" id="2.7.11.1" evidence="1"/>
<dbReference type="Pfam" id="PF00069">
    <property type="entry name" value="Pkinase"/>
    <property type="match status" value="1"/>
</dbReference>
<dbReference type="PROSITE" id="PS00107">
    <property type="entry name" value="PROTEIN_KINASE_ATP"/>
    <property type="match status" value="1"/>
</dbReference>
<dbReference type="RefSeq" id="WP_189653118.1">
    <property type="nucleotide sequence ID" value="NZ_BMRC01000036.1"/>
</dbReference>
<dbReference type="InterPro" id="IPR008271">
    <property type="entry name" value="Ser/Thr_kinase_AS"/>
</dbReference>
<dbReference type="EMBL" id="JBHMEI010000049">
    <property type="protein sequence ID" value="MFB9207336.1"/>
    <property type="molecule type" value="Genomic_DNA"/>
</dbReference>
<name>A0ABV5IRY8_9ACTN</name>
<dbReference type="Gene3D" id="1.10.510.10">
    <property type="entry name" value="Transferase(Phosphotransferase) domain 1"/>
    <property type="match status" value="1"/>
</dbReference>
<dbReference type="PROSITE" id="PS00108">
    <property type="entry name" value="PROTEIN_KINASE_ST"/>
    <property type="match status" value="1"/>
</dbReference>
<feature type="domain" description="Protein kinase" evidence="9">
    <location>
        <begin position="14"/>
        <end position="273"/>
    </location>
</feature>
<evidence type="ECO:0000259" key="9">
    <source>
        <dbReference type="PROSITE" id="PS50011"/>
    </source>
</evidence>
<dbReference type="PANTHER" id="PTHR43289">
    <property type="entry name" value="MITOGEN-ACTIVATED PROTEIN KINASE KINASE KINASE 20-RELATED"/>
    <property type="match status" value="1"/>
</dbReference>
<dbReference type="GO" id="GO:0016301">
    <property type="term" value="F:kinase activity"/>
    <property type="evidence" value="ECO:0007669"/>
    <property type="project" value="UniProtKB-KW"/>
</dbReference>
<keyword evidence="11" id="KW-1185">Reference proteome</keyword>
<keyword evidence="2" id="KW-0723">Serine/threonine-protein kinase</keyword>
<accession>A0ABV5IRY8</accession>
<evidence type="ECO:0000256" key="2">
    <source>
        <dbReference type="ARBA" id="ARBA00022527"/>
    </source>
</evidence>
<feature type="binding site" evidence="7">
    <location>
        <position position="43"/>
    </location>
    <ligand>
        <name>ATP</name>
        <dbReference type="ChEBI" id="CHEBI:30616"/>
    </ligand>
</feature>
<comment type="caution">
    <text evidence="10">The sequence shown here is derived from an EMBL/GenBank/DDBJ whole genome shotgun (WGS) entry which is preliminary data.</text>
</comment>
<organism evidence="10 11">
    <name type="scientific">Nonomuraea spiralis</name>
    <dbReference type="NCBI Taxonomy" id="46182"/>
    <lineage>
        <taxon>Bacteria</taxon>
        <taxon>Bacillati</taxon>
        <taxon>Actinomycetota</taxon>
        <taxon>Actinomycetes</taxon>
        <taxon>Streptosporangiales</taxon>
        <taxon>Streptosporangiaceae</taxon>
        <taxon>Nonomuraea</taxon>
    </lineage>
</organism>